<evidence type="ECO:0000313" key="4">
    <source>
        <dbReference type="Proteomes" id="UP000216444"/>
    </source>
</evidence>
<dbReference type="InterPro" id="IPR011051">
    <property type="entry name" value="RmlC_Cupin_sf"/>
</dbReference>
<keyword evidence="4" id="KW-1185">Reference proteome</keyword>
<reference evidence="3 4" key="1">
    <citation type="journal article" date="2017" name="BMC Genomics">
        <title>Comparative genomic and phylogenomic analyses of the Bifidobacteriaceae family.</title>
        <authorList>
            <person name="Lugli G.A."/>
            <person name="Milani C."/>
            <person name="Turroni F."/>
            <person name="Duranti S."/>
            <person name="Mancabelli L."/>
            <person name="Mangifesta M."/>
            <person name="Ferrario C."/>
            <person name="Modesto M."/>
            <person name="Mattarelli P."/>
            <person name="Jiri K."/>
            <person name="van Sinderen D."/>
            <person name="Ventura M."/>
        </authorList>
    </citation>
    <scope>NUCLEOTIDE SEQUENCE [LARGE SCALE GENOMIC DNA]</scope>
    <source>
        <strain evidence="3 4">DSM 100201</strain>
    </source>
</reference>
<dbReference type="CDD" id="cd06121">
    <property type="entry name" value="cupin_YML079wp"/>
    <property type="match status" value="1"/>
</dbReference>
<sequence length="235" mass="24797">MINRHDNNNNHENNYENSYENIPEPVHDIPPLSEYAKSVIARLGLEPHPEGGWYVRDWQSASFAPADFASPTQHPGFSMITGNRPLASLIYFLLPTGDFSDWHQVDADELWLWHGPGSVTLELAGSGDAPDAAQSERIVLGSGLTGSGLVRSGLAGPGLAGPGLVGSGLTSAANTDPTDTDADVDSTATDPVIGHAIVPAGVWQRTIPGDADALVSCVVSPGFTFNGFNLANDNR</sequence>
<accession>A0A261FH92</accession>
<evidence type="ECO:0000256" key="1">
    <source>
        <dbReference type="SAM" id="MobiDB-lite"/>
    </source>
</evidence>
<dbReference type="InterPro" id="IPR039935">
    <property type="entry name" value="YML079W-like"/>
</dbReference>
<dbReference type="Gene3D" id="2.60.120.10">
    <property type="entry name" value="Jelly Rolls"/>
    <property type="match status" value="1"/>
</dbReference>
<dbReference type="Proteomes" id="UP000216444">
    <property type="component" value="Unassembled WGS sequence"/>
</dbReference>
<protein>
    <recommendedName>
        <fullName evidence="2">DUF985 domain-containing protein</fullName>
    </recommendedName>
</protein>
<proteinExistence type="predicted"/>
<feature type="domain" description="DUF985" evidence="2">
    <location>
        <begin position="38"/>
        <end position="144"/>
    </location>
</feature>
<dbReference type="PANTHER" id="PTHR33387:SF3">
    <property type="entry name" value="DUF985 DOMAIN-CONTAINING PROTEIN"/>
    <property type="match status" value="1"/>
</dbReference>
<dbReference type="Pfam" id="PF06172">
    <property type="entry name" value="Cupin_5"/>
    <property type="match status" value="2"/>
</dbReference>
<name>A0A261FH92_9BIFI</name>
<feature type="compositionally biased region" description="Low complexity" evidence="1">
    <location>
        <begin position="10"/>
        <end position="21"/>
    </location>
</feature>
<evidence type="ECO:0000313" key="3">
    <source>
        <dbReference type="EMBL" id="OZG58438.1"/>
    </source>
</evidence>
<organism evidence="3 4">
    <name type="scientific">Bifidobacterium tissieri</name>
    <dbReference type="NCBI Taxonomy" id="1630162"/>
    <lineage>
        <taxon>Bacteria</taxon>
        <taxon>Bacillati</taxon>
        <taxon>Actinomycetota</taxon>
        <taxon>Actinomycetes</taxon>
        <taxon>Bifidobacteriales</taxon>
        <taxon>Bifidobacteriaceae</taxon>
        <taxon>Bifidobacterium</taxon>
    </lineage>
</organism>
<dbReference type="PANTHER" id="PTHR33387">
    <property type="entry name" value="RMLC-LIKE JELLY ROLL FOLD PROTEIN"/>
    <property type="match status" value="1"/>
</dbReference>
<dbReference type="InterPro" id="IPR014710">
    <property type="entry name" value="RmlC-like_jellyroll"/>
</dbReference>
<feature type="region of interest" description="Disordered" evidence="1">
    <location>
        <begin position="1"/>
        <end position="23"/>
    </location>
</feature>
<dbReference type="SUPFAM" id="SSF51182">
    <property type="entry name" value="RmlC-like cupins"/>
    <property type="match status" value="2"/>
</dbReference>
<dbReference type="RefSeq" id="WP_245819266.1">
    <property type="nucleotide sequence ID" value="NZ_MWWV01000004.1"/>
</dbReference>
<dbReference type="EMBL" id="MWWV01000004">
    <property type="protein sequence ID" value="OZG58438.1"/>
    <property type="molecule type" value="Genomic_DNA"/>
</dbReference>
<dbReference type="InterPro" id="IPR009327">
    <property type="entry name" value="Cupin_DUF985"/>
</dbReference>
<feature type="domain" description="DUF985" evidence="2">
    <location>
        <begin position="195"/>
        <end position="231"/>
    </location>
</feature>
<gene>
    <name evidence="3" type="ORF">BTIS_0807</name>
</gene>
<evidence type="ECO:0000259" key="2">
    <source>
        <dbReference type="Pfam" id="PF06172"/>
    </source>
</evidence>
<comment type="caution">
    <text evidence="3">The sequence shown here is derived from an EMBL/GenBank/DDBJ whole genome shotgun (WGS) entry which is preliminary data.</text>
</comment>
<dbReference type="AlphaFoldDB" id="A0A261FH92"/>